<reference evidence="7 8" key="1">
    <citation type="submission" date="2016-01" db="EMBL/GenBank/DDBJ databases">
        <title>High potential of lignocellulose degradation of a new Verrucomicrobia species.</title>
        <authorList>
            <person name="Wang Y."/>
            <person name="Shi Y."/>
            <person name="Qiu Z."/>
            <person name="Liu S."/>
            <person name="Yang H."/>
        </authorList>
    </citation>
    <scope>NUCLEOTIDE SEQUENCE [LARGE SCALE GENOMIC DNA]</scope>
    <source>
        <strain evidence="7 8">TSB47</strain>
    </source>
</reference>
<dbReference type="InterPro" id="IPR036046">
    <property type="entry name" value="Acylphosphatase-like_dom_sf"/>
</dbReference>
<evidence type="ECO:0000256" key="1">
    <source>
        <dbReference type="ARBA" id="ARBA00005614"/>
    </source>
</evidence>
<sequence length="91" mass="10406">MDEVYHETVFFTGHVQGVGFRYATLQVAREFEVSGFAANLLDGRVQVEAEGEESEVRTFIEAVGERMHGFIRKTERKSGRKKPEYSGFMIK</sequence>
<dbReference type="Proteomes" id="UP000078486">
    <property type="component" value="Unassembled WGS sequence"/>
</dbReference>
<dbReference type="InterPro" id="IPR017968">
    <property type="entry name" value="Acylphosphatase_CS"/>
</dbReference>
<feature type="active site" evidence="4">
    <location>
        <position position="39"/>
    </location>
</feature>
<evidence type="ECO:0000313" key="7">
    <source>
        <dbReference type="EMBL" id="OAM88052.1"/>
    </source>
</evidence>
<keyword evidence="4" id="KW-0378">Hydrolase</keyword>
<keyword evidence="8" id="KW-1185">Reference proteome</keyword>
<evidence type="ECO:0000256" key="4">
    <source>
        <dbReference type="PROSITE-ProRule" id="PRU00520"/>
    </source>
</evidence>
<feature type="domain" description="Acylphosphatase-like" evidence="6">
    <location>
        <begin position="6"/>
        <end position="91"/>
    </location>
</feature>
<comment type="catalytic activity">
    <reaction evidence="3 4">
        <text>an acyl phosphate + H2O = a carboxylate + phosphate + H(+)</text>
        <dbReference type="Rhea" id="RHEA:14965"/>
        <dbReference type="ChEBI" id="CHEBI:15377"/>
        <dbReference type="ChEBI" id="CHEBI:15378"/>
        <dbReference type="ChEBI" id="CHEBI:29067"/>
        <dbReference type="ChEBI" id="CHEBI:43474"/>
        <dbReference type="ChEBI" id="CHEBI:59918"/>
        <dbReference type="EC" id="3.6.1.7"/>
    </reaction>
</comment>
<dbReference type="STRING" id="1184151.AW736_21340"/>
<dbReference type="Gene3D" id="3.30.70.100">
    <property type="match status" value="1"/>
</dbReference>
<evidence type="ECO:0000256" key="3">
    <source>
        <dbReference type="ARBA" id="ARBA00047645"/>
    </source>
</evidence>
<dbReference type="PANTHER" id="PTHR47268">
    <property type="entry name" value="ACYLPHOSPHATASE"/>
    <property type="match status" value="1"/>
</dbReference>
<dbReference type="GO" id="GO:0003998">
    <property type="term" value="F:acylphosphatase activity"/>
    <property type="evidence" value="ECO:0007669"/>
    <property type="project" value="UniProtKB-EC"/>
</dbReference>
<dbReference type="InterPro" id="IPR020456">
    <property type="entry name" value="Acylphosphatase"/>
</dbReference>
<dbReference type="RefSeq" id="WP_068772305.1">
    <property type="nucleotide sequence ID" value="NZ_CP109796.1"/>
</dbReference>
<dbReference type="Pfam" id="PF00708">
    <property type="entry name" value="Acylphosphatase"/>
    <property type="match status" value="1"/>
</dbReference>
<comment type="caution">
    <text evidence="7">The sequence shown here is derived from an EMBL/GenBank/DDBJ whole genome shotgun (WGS) entry which is preliminary data.</text>
</comment>
<comment type="similarity">
    <text evidence="1 5">Belongs to the acylphosphatase family.</text>
</comment>
<evidence type="ECO:0000256" key="5">
    <source>
        <dbReference type="RuleBase" id="RU004168"/>
    </source>
</evidence>
<name>A0A178IDF9_9BACT</name>
<dbReference type="InterPro" id="IPR001792">
    <property type="entry name" value="Acylphosphatase-like_dom"/>
</dbReference>
<dbReference type="OrthoDB" id="9808093at2"/>
<dbReference type="PROSITE" id="PS00151">
    <property type="entry name" value="ACYLPHOSPHATASE_2"/>
    <property type="match status" value="1"/>
</dbReference>
<gene>
    <name evidence="7" type="ORF">AW736_21340</name>
</gene>
<proteinExistence type="inferred from homology"/>
<dbReference type="EC" id="3.6.1.7" evidence="2 4"/>
<dbReference type="AlphaFoldDB" id="A0A178IDF9"/>
<evidence type="ECO:0000259" key="6">
    <source>
        <dbReference type="PROSITE" id="PS51160"/>
    </source>
</evidence>
<dbReference type="PANTHER" id="PTHR47268:SF4">
    <property type="entry name" value="ACYLPHOSPHATASE"/>
    <property type="match status" value="1"/>
</dbReference>
<accession>A0A178IDF9</accession>
<organism evidence="7 8">
    <name type="scientific">Termitidicoccus mucosus</name>
    <dbReference type="NCBI Taxonomy" id="1184151"/>
    <lineage>
        <taxon>Bacteria</taxon>
        <taxon>Pseudomonadati</taxon>
        <taxon>Verrucomicrobiota</taxon>
        <taxon>Opitutia</taxon>
        <taxon>Opitutales</taxon>
        <taxon>Opitutaceae</taxon>
        <taxon>Termitidicoccus</taxon>
    </lineage>
</organism>
<dbReference type="PROSITE" id="PS51160">
    <property type="entry name" value="ACYLPHOSPHATASE_3"/>
    <property type="match status" value="1"/>
</dbReference>
<evidence type="ECO:0000313" key="8">
    <source>
        <dbReference type="Proteomes" id="UP000078486"/>
    </source>
</evidence>
<dbReference type="SUPFAM" id="SSF54975">
    <property type="entry name" value="Acylphosphatase/BLUF domain-like"/>
    <property type="match status" value="1"/>
</dbReference>
<protein>
    <recommendedName>
        <fullName evidence="2 4">acylphosphatase</fullName>
        <ecNumber evidence="2 4">3.6.1.7</ecNumber>
    </recommendedName>
</protein>
<dbReference type="EMBL" id="LRRQ01000149">
    <property type="protein sequence ID" value="OAM88052.1"/>
    <property type="molecule type" value="Genomic_DNA"/>
</dbReference>
<evidence type="ECO:0000256" key="2">
    <source>
        <dbReference type="ARBA" id="ARBA00012150"/>
    </source>
</evidence>
<feature type="active site" evidence="4">
    <location>
        <position position="21"/>
    </location>
</feature>